<dbReference type="PIRSF" id="PIRSF018266">
    <property type="entry name" value="FecR"/>
    <property type="match status" value="1"/>
</dbReference>
<dbReference type="Gene3D" id="2.60.120.1440">
    <property type="match status" value="1"/>
</dbReference>
<dbReference type="GO" id="GO:0016989">
    <property type="term" value="F:sigma factor antagonist activity"/>
    <property type="evidence" value="ECO:0007669"/>
    <property type="project" value="TreeGrafter"/>
</dbReference>
<comment type="caution">
    <text evidence="4">The sequence shown here is derived from an EMBL/GenBank/DDBJ whole genome shotgun (WGS) entry which is preliminary data.</text>
</comment>
<dbReference type="Proteomes" id="UP000306918">
    <property type="component" value="Unassembled WGS sequence"/>
</dbReference>
<feature type="domain" description="FecR protein" evidence="2">
    <location>
        <begin position="135"/>
        <end position="218"/>
    </location>
</feature>
<dbReference type="RefSeq" id="WP_136580071.1">
    <property type="nucleotide sequence ID" value="NZ_STFF01000009.1"/>
</dbReference>
<name>A0A4S8HF87_9BACT</name>
<evidence type="ECO:0000313" key="4">
    <source>
        <dbReference type="EMBL" id="THU33583.1"/>
    </source>
</evidence>
<dbReference type="PANTHER" id="PTHR30273:SF2">
    <property type="entry name" value="PROTEIN FECR"/>
    <property type="match status" value="1"/>
</dbReference>
<sequence>MNNKNHTDVDYLLLGRYLSGEASPAEAIALEEWLTVSPANKQLFEQISNVWSNLASEEKCILPDKAAFFQQIKDQFPQRPQPKIYPLKRISVVTKIAASIVLIAGAAFLYLTLSKKDQSKNTIALTRQTQQTILHDTLPDGSTAIINSYSSLRYPDQFTNNKREIQLNGEAWFSVMANPSKPFIITTGPIHIKVIGTSFNVRNTNETIEVAVKTGIVRMLNNSDSITVQAGEKGIYNIRKQLFSLLNRYNLNEIGYATKVFNFENATLKEIIDQLQKAYDIKIIITNKHLEACTMSSSFDNKSIEYIFDVLAMTLNIEYRIEHKTVYISGNSCT</sequence>
<proteinExistence type="predicted"/>
<dbReference type="Pfam" id="PF16344">
    <property type="entry name" value="FecR_C"/>
    <property type="match status" value="1"/>
</dbReference>
<keyword evidence="1" id="KW-0472">Membrane</keyword>
<keyword evidence="5" id="KW-1185">Reference proteome</keyword>
<keyword evidence="1" id="KW-1133">Transmembrane helix</keyword>
<keyword evidence="1" id="KW-0812">Transmembrane</keyword>
<protein>
    <submittedName>
        <fullName evidence="4">DUF4974 domain-containing protein</fullName>
    </submittedName>
</protein>
<dbReference type="PANTHER" id="PTHR30273">
    <property type="entry name" value="PERIPLASMIC SIGNAL SENSOR AND SIGMA FACTOR ACTIVATOR FECR-RELATED"/>
    <property type="match status" value="1"/>
</dbReference>
<organism evidence="4 5">
    <name type="scientific">Niastella caeni</name>
    <dbReference type="NCBI Taxonomy" id="2569763"/>
    <lineage>
        <taxon>Bacteria</taxon>
        <taxon>Pseudomonadati</taxon>
        <taxon>Bacteroidota</taxon>
        <taxon>Chitinophagia</taxon>
        <taxon>Chitinophagales</taxon>
        <taxon>Chitinophagaceae</taxon>
        <taxon>Niastella</taxon>
    </lineage>
</organism>
<dbReference type="Pfam" id="PF04773">
    <property type="entry name" value="FecR"/>
    <property type="match status" value="1"/>
</dbReference>
<dbReference type="InterPro" id="IPR032508">
    <property type="entry name" value="FecR_C"/>
</dbReference>
<feature type="transmembrane region" description="Helical" evidence="1">
    <location>
        <begin position="92"/>
        <end position="113"/>
    </location>
</feature>
<evidence type="ECO:0000256" key="1">
    <source>
        <dbReference type="SAM" id="Phobius"/>
    </source>
</evidence>
<dbReference type="InterPro" id="IPR006860">
    <property type="entry name" value="FecR"/>
</dbReference>
<evidence type="ECO:0000313" key="5">
    <source>
        <dbReference type="Proteomes" id="UP000306918"/>
    </source>
</evidence>
<dbReference type="AlphaFoldDB" id="A0A4S8HF87"/>
<dbReference type="Gene3D" id="3.55.50.30">
    <property type="match status" value="1"/>
</dbReference>
<accession>A0A4S8HF87</accession>
<feature type="domain" description="Protein FecR C-terminal" evidence="3">
    <location>
        <begin position="261"/>
        <end position="328"/>
    </location>
</feature>
<evidence type="ECO:0000259" key="2">
    <source>
        <dbReference type="Pfam" id="PF04773"/>
    </source>
</evidence>
<gene>
    <name evidence="4" type="ORF">FAM09_25915</name>
</gene>
<dbReference type="EMBL" id="STFF01000009">
    <property type="protein sequence ID" value="THU33583.1"/>
    <property type="molecule type" value="Genomic_DNA"/>
</dbReference>
<reference evidence="4 5" key="1">
    <citation type="submission" date="2019-04" db="EMBL/GenBank/DDBJ databases">
        <title>Niastella caeni sp. nov., isolated from activated sludge.</title>
        <authorList>
            <person name="Sheng M."/>
        </authorList>
    </citation>
    <scope>NUCLEOTIDE SEQUENCE [LARGE SCALE GENOMIC DNA]</scope>
    <source>
        <strain evidence="4 5">HX-2-15</strain>
    </source>
</reference>
<dbReference type="OrthoDB" id="1452822at2"/>
<evidence type="ECO:0000259" key="3">
    <source>
        <dbReference type="Pfam" id="PF16344"/>
    </source>
</evidence>
<dbReference type="InterPro" id="IPR012373">
    <property type="entry name" value="Ferrdict_sens_TM"/>
</dbReference>